<dbReference type="Gene3D" id="3.40.50.300">
    <property type="entry name" value="P-loop containing nucleotide triphosphate hydrolases"/>
    <property type="match status" value="1"/>
</dbReference>
<feature type="non-terminal residue" evidence="1">
    <location>
        <position position="150"/>
    </location>
</feature>
<dbReference type="InterPro" id="IPR026983">
    <property type="entry name" value="DHC"/>
</dbReference>
<dbReference type="OrthoDB" id="5593012at2759"/>
<dbReference type="GO" id="GO:0045505">
    <property type="term" value="F:dynein intermediate chain binding"/>
    <property type="evidence" value="ECO:0007669"/>
    <property type="project" value="InterPro"/>
</dbReference>
<dbReference type="GO" id="GO:0051959">
    <property type="term" value="F:dynein light intermediate chain binding"/>
    <property type="evidence" value="ECO:0007669"/>
    <property type="project" value="InterPro"/>
</dbReference>
<keyword evidence="2" id="KW-1185">Reference proteome</keyword>
<dbReference type="AlphaFoldDB" id="A0A9K3D9Q6"/>
<dbReference type="GO" id="GO:0030286">
    <property type="term" value="C:dynein complex"/>
    <property type="evidence" value="ECO:0007669"/>
    <property type="project" value="InterPro"/>
</dbReference>
<reference evidence="1 2" key="1">
    <citation type="journal article" date="2018" name="PLoS ONE">
        <title>The draft genome of Kipferlia bialata reveals reductive genome evolution in fornicate parasites.</title>
        <authorList>
            <person name="Tanifuji G."/>
            <person name="Takabayashi S."/>
            <person name="Kume K."/>
            <person name="Takagi M."/>
            <person name="Nakayama T."/>
            <person name="Kamikawa R."/>
            <person name="Inagaki Y."/>
            <person name="Hashimoto T."/>
        </authorList>
    </citation>
    <scope>NUCLEOTIDE SEQUENCE [LARGE SCALE GENOMIC DNA]</scope>
    <source>
        <strain evidence="1">NY0173</strain>
    </source>
</reference>
<proteinExistence type="predicted"/>
<gene>
    <name evidence="1" type="ORF">KIPB_012456</name>
</gene>
<accession>A0A9K3D9Q6</accession>
<dbReference type="InterPro" id="IPR027417">
    <property type="entry name" value="P-loop_NTPase"/>
</dbReference>
<evidence type="ECO:0000313" key="1">
    <source>
        <dbReference type="EMBL" id="GIQ89858.1"/>
    </source>
</evidence>
<dbReference type="GO" id="GO:0007018">
    <property type="term" value="P:microtubule-based movement"/>
    <property type="evidence" value="ECO:0007669"/>
    <property type="project" value="InterPro"/>
</dbReference>
<dbReference type="Proteomes" id="UP000265618">
    <property type="component" value="Unassembled WGS sequence"/>
</dbReference>
<dbReference type="PANTHER" id="PTHR22878">
    <property type="entry name" value="DYNEIN HEAVY CHAIN 6, AXONEMAL-LIKE-RELATED"/>
    <property type="match status" value="1"/>
</dbReference>
<organism evidence="1 2">
    <name type="scientific">Kipferlia bialata</name>
    <dbReference type="NCBI Taxonomy" id="797122"/>
    <lineage>
        <taxon>Eukaryota</taxon>
        <taxon>Metamonada</taxon>
        <taxon>Carpediemonas-like organisms</taxon>
        <taxon>Kipferlia</taxon>
    </lineage>
</organism>
<dbReference type="PANTHER" id="PTHR22878:SF68">
    <property type="entry name" value="DYNEIN HEAVY CHAIN 6, AXONEMAL-LIKE"/>
    <property type="match status" value="1"/>
</dbReference>
<protein>
    <submittedName>
        <fullName evidence="1">Dynein heavy chain 6, axonemal</fullName>
    </submittedName>
</protein>
<evidence type="ECO:0000313" key="2">
    <source>
        <dbReference type="Proteomes" id="UP000265618"/>
    </source>
</evidence>
<comment type="caution">
    <text evidence="1">The sequence shown here is derived from an EMBL/GenBank/DDBJ whole genome shotgun (WGS) entry which is preliminary data.</text>
</comment>
<name>A0A9K3D9Q6_9EUKA</name>
<dbReference type="Pfam" id="PF12775">
    <property type="entry name" value="AAA_7"/>
    <property type="match status" value="1"/>
</dbReference>
<dbReference type="SUPFAM" id="SSF52540">
    <property type="entry name" value="P-loop containing nucleoside triphosphate hydrolases"/>
    <property type="match status" value="1"/>
</dbReference>
<feature type="non-terminal residue" evidence="1">
    <location>
        <position position="1"/>
    </location>
</feature>
<sequence length="150" mass="17058">DIVPTFNYDLSTPYFEITVPTLDTVRFSAILEQHILSEYPMLMTGVSGTGKSAIIAQLMREMDRDGHIVPIPVNFSAQTSSMRTQEMIEAKLDKKRKKLLGPPAGRKAVVFVDDLNMPELDRYGSQPPVELIRHLIDYDALYDRKDLFLK</sequence>
<dbReference type="EMBL" id="BDIP01005513">
    <property type="protein sequence ID" value="GIQ89858.1"/>
    <property type="molecule type" value="Genomic_DNA"/>
</dbReference>